<feature type="transmembrane region" description="Helical" evidence="1">
    <location>
        <begin position="32"/>
        <end position="56"/>
    </location>
</feature>
<keyword evidence="1" id="KW-0472">Membrane</keyword>
<organism evidence="2 3">
    <name type="scientific">Planktosalinus lacus</name>
    <dbReference type="NCBI Taxonomy" id="1526573"/>
    <lineage>
        <taxon>Bacteria</taxon>
        <taxon>Pseudomonadati</taxon>
        <taxon>Bacteroidota</taxon>
        <taxon>Flavobacteriia</taxon>
        <taxon>Flavobacteriales</taxon>
        <taxon>Flavobacteriaceae</taxon>
        <taxon>Planktosalinus</taxon>
    </lineage>
</organism>
<evidence type="ECO:0000313" key="3">
    <source>
        <dbReference type="Proteomes" id="UP000652231"/>
    </source>
</evidence>
<dbReference type="Proteomes" id="UP000652231">
    <property type="component" value="Unassembled WGS sequence"/>
</dbReference>
<keyword evidence="3" id="KW-1185">Reference proteome</keyword>
<evidence type="ECO:0000256" key="1">
    <source>
        <dbReference type="SAM" id="Phobius"/>
    </source>
</evidence>
<gene>
    <name evidence="2" type="ORF">GCM10011312_03120</name>
</gene>
<name>A0A8J2V8G9_9FLAO</name>
<sequence length="67" mass="7532">MKYFKILLSVIALALLVYNVTMIDFSNITEKTSIIAIIGVVACICVLLLLAILHISQKIEKKVKERK</sequence>
<protein>
    <submittedName>
        <fullName evidence="2">Uncharacterized protein</fullName>
    </submittedName>
</protein>
<dbReference type="RefSeq" id="WP_188438780.1">
    <property type="nucleotide sequence ID" value="NZ_BMGK01000001.1"/>
</dbReference>
<proteinExistence type="predicted"/>
<dbReference type="EMBL" id="BMGK01000001">
    <property type="protein sequence ID" value="GGD82158.1"/>
    <property type="molecule type" value="Genomic_DNA"/>
</dbReference>
<accession>A0A8J2V8G9</accession>
<reference evidence="2" key="1">
    <citation type="journal article" date="2014" name="Int. J. Syst. Evol. Microbiol.">
        <title>Complete genome sequence of Corynebacterium casei LMG S-19264T (=DSM 44701T), isolated from a smear-ripened cheese.</title>
        <authorList>
            <consortium name="US DOE Joint Genome Institute (JGI-PGF)"/>
            <person name="Walter F."/>
            <person name="Albersmeier A."/>
            <person name="Kalinowski J."/>
            <person name="Ruckert C."/>
        </authorList>
    </citation>
    <scope>NUCLEOTIDE SEQUENCE</scope>
    <source>
        <strain evidence="2">CGMCC 1.12924</strain>
    </source>
</reference>
<comment type="caution">
    <text evidence="2">The sequence shown here is derived from an EMBL/GenBank/DDBJ whole genome shotgun (WGS) entry which is preliminary data.</text>
</comment>
<evidence type="ECO:0000313" key="2">
    <source>
        <dbReference type="EMBL" id="GGD82158.1"/>
    </source>
</evidence>
<dbReference type="AlphaFoldDB" id="A0A8J2V8G9"/>
<reference evidence="2" key="2">
    <citation type="submission" date="2020-09" db="EMBL/GenBank/DDBJ databases">
        <authorList>
            <person name="Sun Q."/>
            <person name="Zhou Y."/>
        </authorList>
    </citation>
    <scope>NUCLEOTIDE SEQUENCE</scope>
    <source>
        <strain evidence="2">CGMCC 1.12924</strain>
    </source>
</reference>
<keyword evidence="1" id="KW-0812">Transmembrane</keyword>
<keyword evidence="1" id="KW-1133">Transmembrane helix</keyword>